<dbReference type="Proteomes" id="UP000002320">
    <property type="component" value="Unassembled WGS sequence"/>
</dbReference>
<reference evidence="2" key="1">
    <citation type="submission" date="2007-03" db="EMBL/GenBank/DDBJ databases">
        <title>Annotation of Culex pipiens quinquefasciatus.</title>
        <authorList>
            <consortium name="The Broad Institute Genome Sequencing Platform"/>
            <person name="Atkinson P.W."/>
            <person name="Hemingway J."/>
            <person name="Christensen B.M."/>
            <person name="Higgs S."/>
            <person name="Kodira C."/>
            <person name="Hannick L."/>
            <person name="Megy K."/>
            <person name="O'Leary S."/>
            <person name="Pearson M."/>
            <person name="Haas B.J."/>
            <person name="Mauceli E."/>
            <person name="Wortman J.R."/>
            <person name="Lee N.H."/>
            <person name="Guigo R."/>
            <person name="Stanke M."/>
            <person name="Alvarado L."/>
            <person name="Amedeo P."/>
            <person name="Antoine C.H."/>
            <person name="Arensburger P."/>
            <person name="Bidwell S.L."/>
            <person name="Crawford M."/>
            <person name="Camaro F."/>
            <person name="Devon K."/>
            <person name="Engels R."/>
            <person name="Hammond M."/>
            <person name="Howarth C."/>
            <person name="Koehrsen M."/>
            <person name="Lawson D."/>
            <person name="Montgomery P."/>
            <person name="Nene V."/>
            <person name="Nusbaum C."/>
            <person name="Puiu D."/>
            <person name="Romero-Severson J."/>
            <person name="Severson D.W."/>
            <person name="Shumway M."/>
            <person name="Sisk P."/>
            <person name="Stolte C."/>
            <person name="Zeng Q."/>
            <person name="Eisenstadt E."/>
            <person name="Fraser-Liggett C."/>
            <person name="Strausberg R."/>
            <person name="Galagan J."/>
            <person name="Birren B."/>
            <person name="Collins F.H."/>
        </authorList>
    </citation>
    <scope>NUCLEOTIDE SEQUENCE [LARGE SCALE GENOMIC DNA]</scope>
    <source>
        <strain evidence="2">JHB</strain>
    </source>
</reference>
<feature type="region of interest" description="Disordered" evidence="1">
    <location>
        <begin position="207"/>
        <end position="256"/>
    </location>
</feature>
<feature type="compositionally biased region" description="Basic and acidic residues" evidence="1">
    <location>
        <begin position="1"/>
        <end position="15"/>
    </location>
</feature>
<evidence type="ECO:0000313" key="2">
    <source>
        <dbReference type="EMBL" id="EDS34976.1"/>
    </source>
</evidence>
<dbReference type="VEuPathDB" id="VectorBase:CQUJHB016253"/>
<gene>
    <name evidence="3" type="primary">6043396</name>
    <name evidence="2" type="ORF">CpipJ_CPIJ010876</name>
</gene>
<dbReference type="OrthoDB" id="6281275at2759"/>
<feature type="compositionally biased region" description="Polar residues" evidence="1">
    <location>
        <begin position="39"/>
        <end position="52"/>
    </location>
</feature>
<dbReference type="HOGENOM" id="CLU_1086856_0_0_1"/>
<dbReference type="EnsemblMetazoa" id="CPIJ010876-RA">
    <property type="protein sequence ID" value="CPIJ010876-PA"/>
    <property type="gene ID" value="CPIJ010876"/>
</dbReference>
<feature type="compositionally biased region" description="Low complexity" evidence="1">
    <location>
        <begin position="109"/>
        <end position="122"/>
    </location>
</feature>
<feature type="region of interest" description="Disordered" evidence="1">
    <location>
        <begin position="1"/>
        <end position="74"/>
    </location>
</feature>
<name>B0WUJ3_CULQU</name>
<dbReference type="EMBL" id="DS232106">
    <property type="protein sequence ID" value="EDS34976.1"/>
    <property type="molecule type" value="Genomic_DNA"/>
</dbReference>
<feature type="region of interest" description="Disordered" evidence="1">
    <location>
        <begin position="179"/>
        <end position="198"/>
    </location>
</feature>
<evidence type="ECO:0000313" key="4">
    <source>
        <dbReference type="Proteomes" id="UP000002320"/>
    </source>
</evidence>
<dbReference type="KEGG" id="cqu:CpipJ_CPIJ010876"/>
<dbReference type="InParanoid" id="B0WUJ3"/>
<accession>B0WUJ3</accession>
<evidence type="ECO:0000313" key="3">
    <source>
        <dbReference type="EnsemblMetazoa" id="CPIJ010876-PA"/>
    </source>
</evidence>
<evidence type="ECO:0000256" key="1">
    <source>
        <dbReference type="SAM" id="MobiDB-lite"/>
    </source>
</evidence>
<feature type="compositionally biased region" description="Low complexity" evidence="1">
    <location>
        <begin position="213"/>
        <end position="225"/>
    </location>
</feature>
<dbReference type="VEuPathDB" id="VectorBase:CPIJ010876"/>
<feature type="compositionally biased region" description="Pro residues" evidence="1">
    <location>
        <begin position="95"/>
        <end position="108"/>
    </location>
</feature>
<feature type="region of interest" description="Disordered" evidence="1">
    <location>
        <begin position="93"/>
        <end position="122"/>
    </location>
</feature>
<keyword evidence="4" id="KW-1185">Reference proteome</keyword>
<organism>
    <name type="scientific">Culex quinquefasciatus</name>
    <name type="common">Southern house mosquito</name>
    <name type="synonym">Culex pungens</name>
    <dbReference type="NCBI Taxonomy" id="7176"/>
    <lineage>
        <taxon>Eukaryota</taxon>
        <taxon>Metazoa</taxon>
        <taxon>Ecdysozoa</taxon>
        <taxon>Arthropoda</taxon>
        <taxon>Hexapoda</taxon>
        <taxon>Insecta</taxon>
        <taxon>Pterygota</taxon>
        <taxon>Neoptera</taxon>
        <taxon>Endopterygota</taxon>
        <taxon>Diptera</taxon>
        <taxon>Nematocera</taxon>
        <taxon>Culicoidea</taxon>
        <taxon>Culicidae</taxon>
        <taxon>Culicinae</taxon>
        <taxon>Culicini</taxon>
        <taxon>Culex</taxon>
        <taxon>Culex</taxon>
    </lineage>
</organism>
<proteinExistence type="predicted"/>
<reference evidence="3" key="2">
    <citation type="submission" date="2021-02" db="UniProtKB">
        <authorList>
            <consortium name="EnsemblMetazoa"/>
        </authorList>
    </citation>
    <scope>IDENTIFICATION</scope>
    <source>
        <strain evidence="3">JHB</strain>
    </source>
</reference>
<sequence>MEKPRSVSSDSESRRTPVRVRSLSVESSGSKDPMASLYAASTASSDDQQPTSAKDAPGSCSLLRQRPVRENSYRHAVRNSTAFWLQGPATAGSFVPPPSALSPPPSSAPPTHSHLSHFSFPTSCSSSSSPPSSLSLGIGSAPVPPARTYAAAHRLQQPFSEEQFRLKLLHRNQTIVEVHSQPDGHDGEGSGGAGSGFDADVDMQLYTPPAPPLLSSSSSSCKPLSVVPEHGDGGGSRAANVVVKSGGTAPMVAPKL</sequence>
<protein>
    <submittedName>
        <fullName evidence="2 3">Uncharacterized protein</fullName>
    </submittedName>
</protein>
<dbReference type="AlphaFoldDB" id="B0WUJ3"/>
<dbReference type="STRING" id="7176.B0WUJ3"/>